<dbReference type="eggNOG" id="COG3119">
    <property type="taxonomic scope" value="Bacteria"/>
</dbReference>
<dbReference type="STRING" id="196164.gene:10741986"/>
<dbReference type="CDD" id="cd16025">
    <property type="entry name" value="PAS_like"/>
    <property type="match status" value="1"/>
</dbReference>
<dbReference type="PANTHER" id="PTHR42693">
    <property type="entry name" value="ARYLSULFATASE FAMILY MEMBER"/>
    <property type="match status" value="1"/>
</dbReference>
<dbReference type="OrthoDB" id="9777306at2"/>
<dbReference type="KEGG" id="cef:CE1568"/>
<dbReference type="PANTHER" id="PTHR42693:SF33">
    <property type="entry name" value="ARYLSULFATASE"/>
    <property type="match status" value="1"/>
</dbReference>
<dbReference type="SUPFAM" id="SSF53649">
    <property type="entry name" value="Alkaline phosphatase-like"/>
    <property type="match status" value="1"/>
</dbReference>
<dbReference type="GO" id="GO:0004065">
    <property type="term" value="F:arylsulfatase activity"/>
    <property type="evidence" value="ECO:0007669"/>
    <property type="project" value="TreeGrafter"/>
</dbReference>
<proteinExistence type="inferred from homology"/>
<keyword evidence="3" id="KW-0378">Hydrolase</keyword>
<dbReference type="GO" id="GO:0046872">
    <property type="term" value="F:metal ion binding"/>
    <property type="evidence" value="ECO:0007669"/>
    <property type="project" value="UniProtKB-KW"/>
</dbReference>
<dbReference type="Proteomes" id="UP000001409">
    <property type="component" value="Chromosome"/>
</dbReference>
<evidence type="ECO:0000313" key="7">
    <source>
        <dbReference type="Proteomes" id="UP000001409"/>
    </source>
</evidence>
<evidence type="ECO:0000256" key="4">
    <source>
        <dbReference type="ARBA" id="ARBA00022837"/>
    </source>
</evidence>
<keyword evidence="2" id="KW-0479">Metal-binding</keyword>
<organism evidence="6 7">
    <name type="scientific">Corynebacterium efficiens (strain DSM 44549 / YS-314 / AJ 12310 / JCM 11189 / NBRC 100395)</name>
    <dbReference type="NCBI Taxonomy" id="196164"/>
    <lineage>
        <taxon>Bacteria</taxon>
        <taxon>Bacillati</taxon>
        <taxon>Actinomycetota</taxon>
        <taxon>Actinomycetes</taxon>
        <taxon>Mycobacteriales</taxon>
        <taxon>Corynebacteriaceae</taxon>
        <taxon>Corynebacterium</taxon>
    </lineage>
</organism>
<dbReference type="Gene3D" id="3.40.720.10">
    <property type="entry name" value="Alkaline Phosphatase, subunit A"/>
    <property type="match status" value="1"/>
</dbReference>
<feature type="domain" description="Sulfatase N-terminal" evidence="5">
    <location>
        <begin position="65"/>
        <end position="482"/>
    </location>
</feature>
<evidence type="ECO:0000259" key="5">
    <source>
        <dbReference type="Pfam" id="PF00884"/>
    </source>
</evidence>
<dbReference type="HOGENOM" id="CLU_006332_11_1_11"/>
<reference evidence="6 7" key="1">
    <citation type="journal article" date="2003" name="Genome Res.">
        <title>Comparative complete genome sequence analysis of the amino acid replacements responsible for the thermostability of Corynebacterium efficiens.</title>
        <authorList>
            <person name="Nishio Y."/>
            <person name="Nakamura Y."/>
            <person name="Kawarabayasi Y."/>
            <person name="Usuda Y."/>
            <person name="Kimura E."/>
            <person name="Sugimoto S."/>
            <person name="Matsui K."/>
            <person name="Yamagishi A."/>
            <person name="Kikuchi H."/>
            <person name="Ikeo K."/>
            <person name="Gojobori T."/>
        </authorList>
    </citation>
    <scope>NUCLEOTIDE SEQUENCE [LARGE SCALE GENOMIC DNA]</scope>
    <source>
        <strain evidence="7">DSM 44549 / YS-314 / AJ 12310 / JCM 11189 / NBRC 100395</strain>
    </source>
</reference>
<comment type="similarity">
    <text evidence="1">Belongs to the sulfatase family.</text>
</comment>
<dbReference type="InterPro" id="IPR000917">
    <property type="entry name" value="Sulfatase_N"/>
</dbReference>
<keyword evidence="4" id="KW-0106">Calcium</keyword>
<dbReference type="EMBL" id="BA000035">
    <property type="protein sequence ID" value="BAC18378.1"/>
    <property type="molecule type" value="Genomic_DNA"/>
</dbReference>
<protein>
    <submittedName>
        <fullName evidence="6">Putative arylsulfatase</fullName>
    </submittedName>
</protein>
<accession>Q8FTJ9</accession>
<dbReference type="Gene3D" id="3.30.1120.10">
    <property type="match status" value="1"/>
</dbReference>
<dbReference type="InterPro" id="IPR050738">
    <property type="entry name" value="Sulfatase"/>
</dbReference>
<evidence type="ECO:0000313" key="6">
    <source>
        <dbReference type="EMBL" id="BAC18378.1"/>
    </source>
</evidence>
<sequence length="611" mass="66557">MVALRGATQFSRKCIDMAQHPSIRPYRFALAGLGFVTAVALTACGSTAASDTAGITPAAESQEQPNIMMILLDDLGYSDLGAYGGEAETPNIDALAQEGVQFTNFHATPLCAPTRAALMTGQDPHRVGLGSMEGMAPPGVDQDTPGYKGSLEGDFTGIAEVLSDTGYDTYQVGKWHLGREAEQRPSALGFDENFTMYDAGASYYPDALRLFNRPVEPVNTVVYERNGETLDTLPDDFFATRSYTDEVLQQVDQSVEADQPFFTYLGYTAPHDPLHVENKELIDKYLDVYLDGYNYEELRTQRIERMAEIGLIDADVATRWPDQVPSWDSLTVEQQTDMAYRMAVYAAVLEETDDQIGRVIDHLKDTGEYDNTLIAVVSDNGASASTQLMYEPHGSIDGWHDQVYPSTGDVSTYGDQGSFPSMGLPNAQVSSGPYFQAKNTLFEGGTRVPAIIKAPGGGQERRIVDTFAHITDLYPTFADYAGGDLNAIDNLLGDSVRPVLEGTSETIGDDEFGTEHFGHRAYRSGDWKLIFTPVPMGGTGEWALYNLADDPGETTDVIAEHPEIAEELAAKWDDYARDNGVVPVDFPAVNEVAPAAAEGWFAIDWATGPAH</sequence>
<name>Q8FTJ9_COREF</name>
<evidence type="ECO:0000256" key="2">
    <source>
        <dbReference type="ARBA" id="ARBA00022723"/>
    </source>
</evidence>
<dbReference type="InterPro" id="IPR017850">
    <property type="entry name" value="Alkaline_phosphatase_core_sf"/>
</dbReference>
<dbReference type="InterPro" id="IPR024607">
    <property type="entry name" value="Sulfatase_CS"/>
</dbReference>
<dbReference type="PROSITE" id="PS00149">
    <property type="entry name" value="SULFATASE_2"/>
    <property type="match status" value="1"/>
</dbReference>
<accession>C8NNM7</accession>
<dbReference type="Pfam" id="PF00884">
    <property type="entry name" value="Sulfatase"/>
    <property type="match status" value="1"/>
</dbReference>
<keyword evidence="7" id="KW-1185">Reference proteome</keyword>
<evidence type="ECO:0000256" key="3">
    <source>
        <dbReference type="ARBA" id="ARBA00022801"/>
    </source>
</evidence>
<dbReference type="AlphaFoldDB" id="Q8FTJ9"/>
<evidence type="ECO:0000256" key="1">
    <source>
        <dbReference type="ARBA" id="ARBA00008779"/>
    </source>
</evidence>
<dbReference type="PROSITE" id="PS00523">
    <property type="entry name" value="SULFATASE_1"/>
    <property type="match status" value="1"/>
</dbReference>